<dbReference type="SMART" id="SM00530">
    <property type="entry name" value="HTH_XRE"/>
    <property type="match status" value="1"/>
</dbReference>
<dbReference type="InterPro" id="IPR010982">
    <property type="entry name" value="Lambda_DNA-bd_dom_sf"/>
</dbReference>
<proteinExistence type="predicted"/>
<keyword evidence="4" id="KW-1185">Reference proteome</keyword>
<dbReference type="EMBL" id="JAVDWU010000013">
    <property type="protein sequence ID" value="MDR7152662.1"/>
    <property type="molecule type" value="Genomic_DNA"/>
</dbReference>
<dbReference type="Gene3D" id="1.10.260.40">
    <property type="entry name" value="lambda repressor-like DNA-binding domains"/>
    <property type="match status" value="1"/>
</dbReference>
<name>A0ABU1WUJ2_9BURK</name>
<dbReference type="Proteomes" id="UP001265700">
    <property type="component" value="Unassembled WGS sequence"/>
</dbReference>
<evidence type="ECO:0000313" key="3">
    <source>
        <dbReference type="EMBL" id="MDR7152662.1"/>
    </source>
</evidence>
<gene>
    <name evidence="3" type="ORF">J2W49_004640</name>
</gene>
<dbReference type="CDD" id="cd00093">
    <property type="entry name" value="HTH_XRE"/>
    <property type="match status" value="1"/>
</dbReference>
<dbReference type="Pfam" id="PF01381">
    <property type="entry name" value="HTH_3"/>
    <property type="match status" value="1"/>
</dbReference>
<dbReference type="PROSITE" id="PS50943">
    <property type="entry name" value="HTH_CROC1"/>
    <property type="match status" value="1"/>
</dbReference>
<feature type="region of interest" description="Disordered" evidence="1">
    <location>
        <begin position="105"/>
        <end position="128"/>
    </location>
</feature>
<evidence type="ECO:0000256" key="1">
    <source>
        <dbReference type="SAM" id="MobiDB-lite"/>
    </source>
</evidence>
<protein>
    <recommendedName>
        <fullName evidence="2">HTH cro/C1-type domain-containing protein</fullName>
    </recommendedName>
</protein>
<dbReference type="SUPFAM" id="SSF47413">
    <property type="entry name" value="lambda repressor-like DNA-binding domains"/>
    <property type="match status" value="1"/>
</dbReference>
<dbReference type="InterPro" id="IPR001387">
    <property type="entry name" value="Cro/C1-type_HTH"/>
</dbReference>
<sequence length="128" mass="13391">MKTLAELAQVLESARKRQKLSYKALAARVGLTPLAVRQALSGKSALRAHNLMALADELGLELMLLPKGVARSFQPGGAAADSAGLDMGSASPAYVSQLDRLLKTLATDSPAPEATPSLPPTDSPEKDR</sequence>
<feature type="domain" description="HTH cro/C1-type" evidence="2">
    <location>
        <begin position="11"/>
        <end position="65"/>
    </location>
</feature>
<reference evidence="3 4" key="1">
    <citation type="submission" date="2023-07" db="EMBL/GenBank/DDBJ databases">
        <title>Sorghum-associated microbial communities from plants grown in Nebraska, USA.</title>
        <authorList>
            <person name="Schachtman D."/>
        </authorList>
    </citation>
    <scope>NUCLEOTIDE SEQUENCE [LARGE SCALE GENOMIC DNA]</scope>
    <source>
        <strain evidence="3 4">4249</strain>
    </source>
</reference>
<organism evidence="3 4">
    <name type="scientific">Hydrogenophaga palleronii</name>
    <dbReference type="NCBI Taxonomy" id="65655"/>
    <lineage>
        <taxon>Bacteria</taxon>
        <taxon>Pseudomonadati</taxon>
        <taxon>Pseudomonadota</taxon>
        <taxon>Betaproteobacteria</taxon>
        <taxon>Burkholderiales</taxon>
        <taxon>Comamonadaceae</taxon>
        <taxon>Hydrogenophaga</taxon>
    </lineage>
</organism>
<evidence type="ECO:0000259" key="2">
    <source>
        <dbReference type="PROSITE" id="PS50943"/>
    </source>
</evidence>
<evidence type="ECO:0000313" key="4">
    <source>
        <dbReference type="Proteomes" id="UP001265700"/>
    </source>
</evidence>
<comment type="caution">
    <text evidence="3">The sequence shown here is derived from an EMBL/GenBank/DDBJ whole genome shotgun (WGS) entry which is preliminary data.</text>
</comment>
<dbReference type="RefSeq" id="WP_310321632.1">
    <property type="nucleotide sequence ID" value="NZ_JAVDWU010000013.1"/>
</dbReference>
<accession>A0ABU1WUJ2</accession>